<dbReference type="InterPro" id="IPR014922">
    <property type="entry name" value="YdhG-like"/>
</dbReference>
<protein>
    <submittedName>
        <fullName evidence="2">Uncharacterized protein YdhG (YjbR/CyaY superfamily)</fullName>
    </submittedName>
</protein>
<reference evidence="2 3" key="1">
    <citation type="submission" date="2018-05" db="EMBL/GenBank/DDBJ databases">
        <title>Genomic Encyclopedia of Type Strains, Phase IV (KMG-IV): sequencing the most valuable type-strain genomes for metagenomic binning, comparative biology and taxonomic classification.</title>
        <authorList>
            <person name="Goeker M."/>
        </authorList>
    </citation>
    <scope>NUCLEOTIDE SEQUENCE [LARGE SCALE GENOMIC DNA]</scope>
    <source>
        <strain evidence="2 3">DSM 44717</strain>
    </source>
</reference>
<dbReference type="AlphaFoldDB" id="A0A317N744"/>
<organism evidence="2 3">
    <name type="scientific">Nocardia neocaledoniensis</name>
    <dbReference type="NCBI Taxonomy" id="236511"/>
    <lineage>
        <taxon>Bacteria</taxon>
        <taxon>Bacillati</taxon>
        <taxon>Actinomycetota</taxon>
        <taxon>Actinomycetes</taxon>
        <taxon>Mycobacteriales</taxon>
        <taxon>Nocardiaceae</taxon>
        <taxon>Nocardia</taxon>
    </lineage>
</organism>
<sequence>MAATPTSVEDYLAAQPDHARAVLERIRETIHRAVPGSGEKISYAMPAATLDGRAFMSFAGWKAHVSVYPVPDGDEAFERAVAPYVAGPGTLKFPLGEPIPYDLIAQIAVRLAERERRG</sequence>
<evidence type="ECO:0000259" key="1">
    <source>
        <dbReference type="Pfam" id="PF08818"/>
    </source>
</evidence>
<accession>A0A317N744</accession>
<evidence type="ECO:0000313" key="3">
    <source>
        <dbReference type="Proteomes" id="UP000246410"/>
    </source>
</evidence>
<dbReference type="Pfam" id="PF08818">
    <property type="entry name" value="DUF1801"/>
    <property type="match status" value="1"/>
</dbReference>
<name>A0A317N744_9NOCA</name>
<dbReference type="EMBL" id="QGTL01000011">
    <property type="protein sequence ID" value="PWV71136.1"/>
    <property type="molecule type" value="Genomic_DNA"/>
</dbReference>
<gene>
    <name evidence="2" type="ORF">DFR69_111126</name>
</gene>
<keyword evidence="3" id="KW-1185">Reference proteome</keyword>
<comment type="caution">
    <text evidence="2">The sequence shown here is derived from an EMBL/GenBank/DDBJ whole genome shotgun (WGS) entry which is preliminary data.</text>
</comment>
<feature type="domain" description="YdhG-like" evidence="1">
    <location>
        <begin position="20"/>
        <end position="107"/>
    </location>
</feature>
<proteinExistence type="predicted"/>
<dbReference type="Proteomes" id="UP000246410">
    <property type="component" value="Unassembled WGS sequence"/>
</dbReference>
<evidence type="ECO:0000313" key="2">
    <source>
        <dbReference type="EMBL" id="PWV71136.1"/>
    </source>
</evidence>
<dbReference type="Gene3D" id="3.90.1150.200">
    <property type="match status" value="1"/>
</dbReference>
<dbReference type="RefSeq" id="WP_110040228.1">
    <property type="nucleotide sequence ID" value="NZ_QGTL01000011.1"/>
</dbReference>
<dbReference type="SUPFAM" id="SSF159888">
    <property type="entry name" value="YdhG-like"/>
    <property type="match status" value="1"/>
</dbReference>